<comment type="caution">
    <text evidence="3">The sequence shown here is derived from an EMBL/GenBank/DDBJ whole genome shotgun (WGS) entry which is preliminary data.</text>
</comment>
<organism evidence="3 4">
    <name type="scientific">Georgenia faecalis</name>
    <dbReference type="NCBI Taxonomy" id="2483799"/>
    <lineage>
        <taxon>Bacteria</taxon>
        <taxon>Bacillati</taxon>
        <taxon>Actinomycetota</taxon>
        <taxon>Actinomycetes</taxon>
        <taxon>Micrococcales</taxon>
        <taxon>Bogoriellaceae</taxon>
        <taxon>Georgenia</taxon>
    </lineage>
</organism>
<dbReference type="EMBL" id="JBHSGF010000001">
    <property type="protein sequence ID" value="MFC4554064.1"/>
    <property type="molecule type" value="Genomic_DNA"/>
</dbReference>
<gene>
    <name evidence="3" type="ORF">ACFO3F_02290</name>
</gene>
<evidence type="ECO:0000256" key="2">
    <source>
        <dbReference type="SAM" id="Phobius"/>
    </source>
</evidence>
<evidence type="ECO:0000313" key="3">
    <source>
        <dbReference type="EMBL" id="MFC4554064.1"/>
    </source>
</evidence>
<keyword evidence="2" id="KW-1133">Transmembrane helix</keyword>
<protein>
    <submittedName>
        <fullName evidence="3">Uncharacterized protein</fullName>
    </submittedName>
</protein>
<feature type="transmembrane region" description="Helical" evidence="2">
    <location>
        <begin position="44"/>
        <end position="62"/>
    </location>
</feature>
<keyword evidence="4" id="KW-1185">Reference proteome</keyword>
<reference evidence="4" key="1">
    <citation type="journal article" date="2019" name="Int. J. Syst. Evol. Microbiol.">
        <title>The Global Catalogue of Microorganisms (GCM) 10K type strain sequencing project: providing services to taxonomists for standard genome sequencing and annotation.</title>
        <authorList>
            <consortium name="The Broad Institute Genomics Platform"/>
            <consortium name="The Broad Institute Genome Sequencing Center for Infectious Disease"/>
            <person name="Wu L."/>
            <person name="Ma J."/>
        </authorList>
    </citation>
    <scope>NUCLEOTIDE SEQUENCE [LARGE SCALE GENOMIC DNA]</scope>
    <source>
        <strain evidence="4">JCM 3369</strain>
    </source>
</reference>
<feature type="region of interest" description="Disordered" evidence="1">
    <location>
        <begin position="79"/>
        <end position="124"/>
    </location>
</feature>
<name>A0ABV9D6Y8_9MICO</name>
<accession>A0ABV9D6Y8</accession>
<evidence type="ECO:0000313" key="4">
    <source>
        <dbReference type="Proteomes" id="UP001595955"/>
    </source>
</evidence>
<feature type="compositionally biased region" description="Gly residues" evidence="1">
    <location>
        <begin position="114"/>
        <end position="124"/>
    </location>
</feature>
<dbReference type="Proteomes" id="UP001595955">
    <property type="component" value="Unassembled WGS sequence"/>
</dbReference>
<sequence>MTAASALLASASVWWGTAAAQLGAEETPTPAPERRMTIDTVTPGIGGFLAFFALALAAWLLFRSMTKHVRRVDHNARMQDAAAQDAAGAGAGAAEPDATPDDLGAGDRGRGRHGPAGGSGPAAP</sequence>
<dbReference type="RefSeq" id="WP_122823266.1">
    <property type="nucleotide sequence ID" value="NZ_CP033325.1"/>
</dbReference>
<keyword evidence="2" id="KW-0472">Membrane</keyword>
<keyword evidence="2" id="KW-0812">Transmembrane</keyword>
<feature type="compositionally biased region" description="Low complexity" evidence="1">
    <location>
        <begin position="79"/>
        <end position="94"/>
    </location>
</feature>
<proteinExistence type="predicted"/>
<evidence type="ECO:0000256" key="1">
    <source>
        <dbReference type="SAM" id="MobiDB-lite"/>
    </source>
</evidence>